<dbReference type="InterPro" id="IPR050389">
    <property type="entry name" value="LysR-type_TF"/>
</dbReference>
<dbReference type="Pfam" id="PF03466">
    <property type="entry name" value="LysR_substrate"/>
    <property type="match status" value="1"/>
</dbReference>
<dbReference type="SUPFAM" id="SSF53850">
    <property type="entry name" value="Periplasmic binding protein-like II"/>
    <property type="match status" value="1"/>
</dbReference>
<keyword evidence="4" id="KW-0804">Transcription</keyword>
<dbReference type="RefSeq" id="WP_099035847.1">
    <property type="nucleotide sequence ID" value="NZ_BMGJ01000004.1"/>
</dbReference>
<organism evidence="6 7">
    <name type="scientific">Lacimicrobium alkaliphilum</name>
    <dbReference type="NCBI Taxonomy" id="1526571"/>
    <lineage>
        <taxon>Bacteria</taxon>
        <taxon>Pseudomonadati</taxon>
        <taxon>Pseudomonadota</taxon>
        <taxon>Gammaproteobacteria</taxon>
        <taxon>Alteromonadales</taxon>
        <taxon>Alteromonadaceae</taxon>
        <taxon>Lacimicrobium</taxon>
    </lineage>
</organism>
<keyword evidence="2" id="KW-0805">Transcription regulation</keyword>
<dbReference type="Proteomes" id="UP000614272">
    <property type="component" value="Unassembled WGS sequence"/>
</dbReference>
<evidence type="ECO:0000259" key="5">
    <source>
        <dbReference type="PROSITE" id="PS50931"/>
    </source>
</evidence>
<dbReference type="PANTHER" id="PTHR30118:SF6">
    <property type="entry name" value="HTH-TYPE TRANSCRIPTIONAL REGULATOR LEUO"/>
    <property type="match status" value="1"/>
</dbReference>
<reference evidence="7" key="1">
    <citation type="journal article" date="2019" name="Int. J. Syst. Evol. Microbiol.">
        <title>The Global Catalogue of Microorganisms (GCM) 10K type strain sequencing project: providing services to taxonomists for standard genome sequencing and annotation.</title>
        <authorList>
            <consortium name="The Broad Institute Genomics Platform"/>
            <consortium name="The Broad Institute Genome Sequencing Center for Infectious Disease"/>
            <person name="Wu L."/>
            <person name="Ma J."/>
        </authorList>
    </citation>
    <scope>NUCLEOTIDE SEQUENCE [LARGE SCALE GENOMIC DNA]</scope>
    <source>
        <strain evidence="7">CGMCC 1.12923</strain>
    </source>
</reference>
<dbReference type="Gene3D" id="1.10.10.10">
    <property type="entry name" value="Winged helix-like DNA-binding domain superfamily/Winged helix DNA-binding domain"/>
    <property type="match status" value="1"/>
</dbReference>
<protein>
    <submittedName>
        <fullName evidence="6">LysR family transcriptional regulator</fullName>
    </submittedName>
</protein>
<dbReference type="InterPro" id="IPR005119">
    <property type="entry name" value="LysR_subst-bd"/>
</dbReference>
<keyword evidence="7" id="KW-1185">Reference proteome</keyword>
<dbReference type="InterPro" id="IPR000847">
    <property type="entry name" value="LysR_HTH_N"/>
</dbReference>
<evidence type="ECO:0000256" key="1">
    <source>
        <dbReference type="ARBA" id="ARBA00009437"/>
    </source>
</evidence>
<dbReference type="PROSITE" id="PS50931">
    <property type="entry name" value="HTH_LYSR"/>
    <property type="match status" value="1"/>
</dbReference>
<evidence type="ECO:0000256" key="4">
    <source>
        <dbReference type="ARBA" id="ARBA00023163"/>
    </source>
</evidence>
<keyword evidence="3" id="KW-0238">DNA-binding</keyword>
<dbReference type="InterPro" id="IPR037402">
    <property type="entry name" value="YidZ_PBP2"/>
</dbReference>
<dbReference type="Pfam" id="PF00126">
    <property type="entry name" value="HTH_1"/>
    <property type="match status" value="1"/>
</dbReference>
<evidence type="ECO:0000313" key="7">
    <source>
        <dbReference type="Proteomes" id="UP000614272"/>
    </source>
</evidence>
<evidence type="ECO:0000256" key="2">
    <source>
        <dbReference type="ARBA" id="ARBA00023015"/>
    </source>
</evidence>
<proteinExistence type="inferred from homology"/>
<sequence>MRHQELNLLMIFDAIMTEGAITRAADRLAMTQPAVSNALSRMRSAWKDELFVKDGRGVQPTVFAQNLWGQVRDPLRQLEDAVDPTLFDPGTARRTFRIATSDIAVDMIWSSLRRLVEEQAPHINIHAIPNTIVNNEKILHDAEVDMVVAGQTIISSVIRSDYLFSPRYVCAMRQQHPLAKKALKMDDFINADHLLVSMSGDTMGVTDVALLQMGLSRRIAMSVNHFSAVAPLLKESNLICVIPSMAIEKEILNGELAVFETPLELPPTQLGILWHKRQDSDQGLLWLKGVVSSLLKERSAEHLAYLSRCCRKSQCPKAMLEKLQQNQQRPDCIQQAAMS</sequence>
<gene>
    <name evidence="6" type="ORF">GCM10011357_14440</name>
</gene>
<dbReference type="SUPFAM" id="SSF46785">
    <property type="entry name" value="Winged helix' DNA-binding domain"/>
    <property type="match status" value="1"/>
</dbReference>
<dbReference type="InterPro" id="IPR036388">
    <property type="entry name" value="WH-like_DNA-bd_sf"/>
</dbReference>
<accession>A0ABQ1R6Q3</accession>
<dbReference type="EMBL" id="BMGJ01000004">
    <property type="protein sequence ID" value="GGD60293.1"/>
    <property type="molecule type" value="Genomic_DNA"/>
</dbReference>
<name>A0ABQ1R6Q3_9ALTE</name>
<comment type="similarity">
    <text evidence="1">Belongs to the LysR transcriptional regulatory family.</text>
</comment>
<feature type="domain" description="HTH lysR-type" evidence="5">
    <location>
        <begin position="4"/>
        <end position="61"/>
    </location>
</feature>
<evidence type="ECO:0000313" key="6">
    <source>
        <dbReference type="EMBL" id="GGD60293.1"/>
    </source>
</evidence>
<dbReference type="InterPro" id="IPR036390">
    <property type="entry name" value="WH_DNA-bd_sf"/>
</dbReference>
<dbReference type="Gene3D" id="3.40.190.10">
    <property type="entry name" value="Periplasmic binding protein-like II"/>
    <property type="match status" value="2"/>
</dbReference>
<comment type="caution">
    <text evidence="6">The sequence shown here is derived from an EMBL/GenBank/DDBJ whole genome shotgun (WGS) entry which is preliminary data.</text>
</comment>
<dbReference type="CDD" id="cd08417">
    <property type="entry name" value="PBP2_Nitroaromatics_like"/>
    <property type="match status" value="1"/>
</dbReference>
<evidence type="ECO:0000256" key="3">
    <source>
        <dbReference type="ARBA" id="ARBA00023125"/>
    </source>
</evidence>
<dbReference type="PANTHER" id="PTHR30118">
    <property type="entry name" value="HTH-TYPE TRANSCRIPTIONAL REGULATOR LEUO-RELATED"/>
    <property type="match status" value="1"/>
</dbReference>